<accession>L1JVV7</accession>
<reference evidence="4" key="2">
    <citation type="submission" date="2012-11" db="EMBL/GenBank/DDBJ databases">
        <authorList>
            <person name="Kuo A."/>
            <person name="Curtis B.A."/>
            <person name="Tanifuji G."/>
            <person name="Burki F."/>
            <person name="Gruber A."/>
            <person name="Irimia M."/>
            <person name="Maruyama S."/>
            <person name="Arias M.C."/>
            <person name="Ball S.G."/>
            <person name="Gile G.H."/>
            <person name="Hirakawa Y."/>
            <person name="Hopkins J.F."/>
            <person name="Rensing S.A."/>
            <person name="Schmutz J."/>
            <person name="Symeonidi A."/>
            <person name="Elias M."/>
            <person name="Eveleigh R.J."/>
            <person name="Herman E.K."/>
            <person name="Klute M.J."/>
            <person name="Nakayama T."/>
            <person name="Obornik M."/>
            <person name="Reyes-Prieto A."/>
            <person name="Armbrust E.V."/>
            <person name="Aves S.J."/>
            <person name="Beiko R.G."/>
            <person name="Coutinho P."/>
            <person name="Dacks J.B."/>
            <person name="Durnford D.G."/>
            <person name="Fast N.M."/>
            <person name="Green B.R."/>
            <person name="Grisdale C."/>
            <person name="Hempe F."/>
            <person name="Henrissat B."/>
            <person name="Hoppner M.P."/>
            <person name="Ishida K.-I."/>
            <person name="Kim E."/>
            <person name="Koreny L."/>
            <person name="Kroth P.G."/>
            <person name="Liu Y."/>
            <person name="Malik S.-B."/>
            <person name="Maier U.G."/>
            <person name="McRose D."/>
            <person name="Mock T."/>
            <person name="Neilson J.A."/>
            <person name="Onodera N.T."/>
            <person name="Poole A.M."/>
            <person name="Pritham E.J."/>
            <person name="Richards T.A."/>
            <person name="Rocap G."/>
            <person name="Roy S.W."/>
            <person name="Sarai C."/>
            <person name="Schaack S."/>
            <person name="Shirato S."/>
            <person name="Slamovits C.H."/>
            <person name="Spencer D.F."/>
            <person name="Suzuki S."/>
            <person name="Worden A.Z."/>
            <person name="Zauner S."/>
            <person name="Barry K."/>
            <person name="Bell C."/>
            <person name="Bharti A.K."/>
            <person name="Crow J.A."/>
            <person name="Grimwood J."/>
            <person name="Kramer R."/>
            <person name="Lindquist E."/>
            <person name="Lucas S."/>
            <person name="Salamov A."/>
            <person name="McFadden G.I."/>
            <person name="Lane C.E."/>
            <person name="Keeling P.J."/>
            <person name="Gray M.W."/>
            <person name="Grigoriev I.V."/>
            <person name="Archibald J.M."/>
        </authorList>
    </citation>
    <scope>NUCLEOTIDE SEQUENCE</scope>
    <source>
        <strain evidence="4">CCMP2712</strain>
    </source>
</reference>
<dbReference type="KEGG" id="gtt:GUITHDRAFT_101686"/>
<dbReference type="PaxDb" id="55529-EKX52517"/>
<organism evidence="2">
    <name type="scientific">Guillardia theta (strain CCMP2712)</name>
    <name type="common">Cryptophyte</name>
    <dbReference type="NCBI Taxonomy" id="905079"/>
    <lineage>
        <taxon>Eukaryota</taxon>
        <taxon>Cryptophyceae</taxon>
        <taxon>Pyrenomonadales</taxon>
        <taxon>Geminigeraceae</taxon>
        <taxon>Guillardia</taxon>
    </lineage>
</organism>
<dbReference type="EnsemblProtists" id="EKX52517">
    <property type="protein sequence ID" value="EKX52517"/>
    <property type="gene ID" value="GUITHDRAFT_101686"/>
</dbReference>
<sequence length="90" mass="9984">MSNDDDDNASAMNEDNPDEGGVEAAAGANGASEGEDRDGSKPREAAASDNQQRHLTFRLVHGKSLTQEAFYDLTEGEILYKQEWRKSFRY</sequence>
<protein>
    <submittedName>
        <fullName evidence="2 3">Uncharacterized protein</fullName>
    </submittedName>
</protein>
<evidence type="ECO:0000313" key="2">
    <source>
        <dbReference type="EMBL" id="EKX52517.1"/>
    </source>
</evidence>
<feature type="compositionally biased region" description="Low complexity" evidence="1">
    <location>
        <begin position="22"/>
        <end position="32"/>
    </location>
</feature>
<name>L1JVV7_GUITC</name>
<feature type="region of interest" description="Disordered" evidence="1">
    <location>
        <begin position="1"/>
        <end position="54"/>
    </location>
</feature>
<evidence type="ECO:0000313" key="4">
    <source>
        <dbReference type="Proteomes" id="UP000011087"/>
    </source>
</evidence>
<evidence type="ECO:0000256" key="1">
    <source>
        <dbReference type="SAM" id="MobiDB-lite"/>
    </source>
</evidence>
<gene>
    <name evidence="2" type="ORF">GUITHDRAFT_101686</name>
</gene>
<dbReference type="AlphaFoldDB" id="L1JVV7"/>
<dbReference type="GeneID" id="17309195"/>
<dbReference type="Proteomes" id="UP000011087">
    <property type="component" value="Unassembled WGS sequence"/>
</dbReference>
<dbReference type="RefSeq" id="XP_005839497.1">
    <property type="nucleotide sequence ID" value="XM_005839440.1"/>
</dbReference>
<reference evidence="3" key="3">
    <citation type="submission" date="2016-03" db="UniProtKB">
        <authorList>
            <consortium name="EnsemblProtists"/>
        </authorList>
    </citation>
    <scope>IDENTIFICATION</scope>
</reference>
<dbReference type="HOGENOM" id="CLU_2445456_0_0_1"/>
<feature type="compositionally biased region" description="Basic and acidic residues" evidence="1">
    <location>
        <begin position="37"/>
        <end position="46"/>
    </location>
</feature>
<keyword evidence="4" id="KW-1185">Reference proteome</keyword>
<reference evidence="2 4" key="1">
    <citation type="journal article" date="2012" name="Nature">
        <title>Algal genomes reveal evolutionary mosaicism and the fate of nucleomorphs.</title>
        <authorList>
            <consortium name="DOE Joint Genome Institute"/>
            <person name="Curtis B.A."/>
            <person name="Tanifuji G."/>
            <person name="Burki F."/>
            <person name="Gruber A."/>
            <person name="Irimia M."/>
            <person name="Maruyama S."/>
            <person name="Arias M.C."/>
            <person name="Ball S.G."/>
            <person name="Gile G.H."/>
            <person name="Hirakawa Y."/>
            <person name="Hopkins J.F."/>
            <person name="Kuo A."/>
            <person name="Rensing S.A."/>
            <person name="Schmutz J."/>
            <person name="Symeonidi A."/>
            <person name="Elias M."/>
            <person name="Eveleigh R.J."/>
            <person name="Herman E.K."/>
            <person name="Klute M.J."/>
            <person name="Nakayama T."/>
            <person name="Obornik M."/>
            <person name="Reyes-Prieto A."/>
            <person name="Armbrust E.V."/>
            <person name="Aves S.J."/>
            <person name="Beiko R.G."/>
            <person name="Coutinho P."/>
            <person name="Dacks J.B."/>
            <person name="Durnford D.G."/>
            <person name="Fast N.M."/>
            <person name="Green B.R."/>
            <person name="Grisdale C.J."/>
            <person name="Hempel F."/>
            <person name="Henrissat B."/>
            <person name="Hoppner M.P."/>
            <person name="Ishida K."/>
            <person name="Kim E."/>
            <person name="Koreny L."/>
            <person name="Kroth P.G."/>
            <person name="Liu Y."/>
            <person name="Malik S.B."/>
            <person name="Maier U.G."/>
            <person name="McRose D."/>
            <person name="Mock T."/>
            <person name="Neilson J.A."/>
            <person name="Onodera N.T."/>
            <person name="Poole A.M."/>
            <person name="Pritham E.J."/>
            <person name="Richards T.A."/>
            <person name="Rocap G."/>
            <person name="Roy S.W."/>
            <person name="Sarai C."/>
            <person name="Schaack S."/>
            <person name="Shirato S."/>
            <person name="Slamovits C.H."/>
            <person name="Spencer D.F."/>
            <person name="Suzuki S."/>
            <person name="Worden A.Z."/>
            <person name="Zauner S."/>
            <person name="Barry K."/>
            <person name="Bell C."/>
            <person name="Bharti A.K."/>
            <person name="Crow J.A."/>
            <person name="Grimwood J."/>
            <person name="Kramer R."/>
            <person name="Lindquist E."/>
            <person name="Lucas S."/>
            <person name="Salamov A."/>
            <person name="McFadden G.I."/>
            <person name="Lane C.E."/>
            <person name="Keeling P.J."/>
            <person name="Gray M.W."/>
            <person name="Grigoriev I.V."/>
            <person name="Archibald J.M."/>
        </authorList>
    </citation>
    <scope>NUCLEOTIDE SEQUENCE</scope>
    <source>
        <strain evidence="2 4">CCMP2712</strain>
    </source>
</reference>
<dbReference type="EMBL" id="JH992972">
    <property type="protein sequence ID" value="EKX52517.1"/>
    <property type="molecule type" value="Genomic_DNA"/>
</dbReference>
<evidence type="ECO:0000313" key="3">
    <source>
        <dbReference type="EnsemblProtists" id="EKX52517"/>
    </source>
</evidence>
<proteinExistence type="predicted"/>